<dbReference type="SMART" id="SM00671">
    <property type="entry name" value="SEL1"/>
    <property type="match status" value="3"/>
</dbReference>
<accession>A0A397IFV4</accession>
<dbReference type="Pfam" id="PF08238">
    <property type="entry name" value="Sel1"/>
    <property type="match status" value="5"/>
</dbReference>
<sequence length="140" mass="16614">MPKTQNKLNKYYRNGIGIPKDEEKAFQWYMKSAERRYSVGQFNLEITKDEKKAFRWYMKSTKGGYHKEHYNLGYFYYNGIGTAKDEKKAFQSCNTKDEEKAFQWYLKSAEGGNRRNSGGQYSLVNCYKDEKKALSWCEII</sequence>
<evidence type="ECO:0000313" key="2">
    <source>
        <dbReference type="EMBL" id="RHZ74791.1"/>
    </source>
</evidence>
<dbReference type="InterPro" id="IPR011990">
    <property type="entry name" value="TPR-like_helical_dom_sf"/>
</dbReference>
<dbReference type="InterPro" id="IPR006597">
    <property type="entry name" value="Sel1-like"/>
</dbReference>
<dbReference type="STRING" id="1348612.A0A397IFV4"/>
<name>A0A397IFV4_9GLOM</name>
<gene>
    <name evidence="2" type="ORF">Glove_219g80</name>
</gene>
<dbReference type="Gene3D" id="1.25.40.10">
    <property type="entry name" value="Tetratricopeptide repeat domain"/>
    <property type="match status" value="3"/>
</dbReference>
<evidence type="ECO:0000313" key="3">
    <source>
        <dbReference type="Proteomes" id="UP000266861"/>
    </source>
</evidence>
<reference evidence="2 3" key="1">
    <citation type="submission" date="2018-08" db="EMBL/GenBank/DDBJ databases">
        <title>Genome and evolution of the arbuscular mycorrhizal fungus Diversispora epigaea (formerly Glomus versiforme) and its bacterial endosymbionts.</title>
        <authorList>
            <person name="Sun X."/>
            <person name="Fei Z."/>
            <person name="Harrison M."/>
        </authorList>
    </citation>
    <scope>NUCLEOTIDE SEQUENCE [LARGE SCALE GENOMIC DNA]</scope>
    <source>
        <strain evidence="2 3">IT104</strain>
    </source>
</reference>
<protein>
    <submittedName>
        <fullName evidence="2">Uncharacterized protein</fullName>
    </submittedName>
</protein>
<dbReference type="OrthoDB" id="156520at2759"/>
<evidence type="ECO:0000256" key="1">
    <source>
        <dbReference type="ARBA" id="ARBA00038101"/>
    </source>
</evidence>
<dbReference type="EMBL" id="PQFF01000204">
    <property type="protein sequence ID" value="RHZ74791.1"/>
    <property type="molecule type" value="Genomic_DNA"/>
</dbReference>
<organism evidence="2 3">
    <name type="scientific">Diversispora epigaea</name>
    <dbReference type="NCBI Taxonomy" id="1348612"/>
    <lineage>
        <taxon>Eukaryota</taxon>
        <taxon>Fungi</taxon>
        <taxon>Fungi incertae sedis</taxon>
        <taxon>Mucoromycota</taxon>
        <taxon>Glomeromycotina</taxon>
        <taxon>Glomeromycetes</taxon>
        <taxon>Diversisporales</taxon>
        <taxon>Diversisporaceae</taxon>
        <taxon>Diversispora</taxon>
    </lineage>
</organism>
<dbReference type="PANTHER" id="PTHR11102:SF160">
    <property type="entry name" value="ERAD-ASSOCIATED E3 UBIQUITIN-PROTEIN LIGASE COMPONENT HRD3"/>
    <property type="match status" value="1"/>
</dbReference>
<dbReference type="Proteomes" id="UP000266861">
    <property type="component" value="Unassembled WGS sequence"/>
</dbReference>
<proteinExistence type="inferred from homology"/>
<dbReference type="AlphaFoldDB" id="A0A397IFV4"/>
<comment type="similarity">
    <text evidence="1">Belongs to the sel-1 family.</text>
</comment>
<comment type="caution">
    <text evidence="2">The sequence shown here is derived from an EMBL/GenBank/DDBJ whole genome shotgun (WGS) entry which is preliminary data.</text>
</comment>
<dbReference type="PANTHER" id="PTHR11102">
    <property type="entry name" value="SEL-1-LIKE PROTEIN"/>
    <property type="match status" value="1"/>
</dbReference>
<dbReference type="SUPFAM" id="SSF81901">
    <property type="entry name" value="HCP-like"/>
    <property type="match status" value="1"/>
</dbReference>
<keyword evidence="3" id="KW-1185">Reference proteome</keyword>
<dbReference type="InterPro" id="IPR050767">
    <property type="entry name" value="Sel1_AlgK"/>
</dbReference>